<organism evidence="1 2">
    <name type="scientific">Bradyrhizobium erythrophlei</name>
    <dbReference type="NCBI Taxonomy" id="1437360"/>
    <lineage>
        <taxon>Bacteria</taxon>
        <taxon>Pseudomonadati</taxon>
        <taxon>Pseudomonadota</taxon>
        <taxon>Alphaproteobacteria</taxon>
        <taxon>Hyphomicrobiales</taxon>
        <taxon>Nitrobacteraceae</taxon>
        <taxon>Bradyrhizobium</taxon>
    </lineage>
</organism>
<accession>A0A1M7UP85</accession>
<gene>
    <name evidence="1" type="ORF">SAMN05444170_6057</name>
</gene>
<reference evidence="2" key="1">
    <citation type="submission" date="2016-11" db="EMBL/GenBank/DDBJ databases">
        <authorList>
            <person name="Varghese N."/>
            <person name="Submissions S."/>
        </authorList>
    </citation>
    <scope>NUCLEOTIDE SEQUENCE [LARGE SCALE GENOMIC DNA]</scope>
    <source>
        <strain evidence="2">GAS401</strain>
    </source>
</reference>
<keyword evidence="2" id="KW-1185">Reference proteome</keyword>
<dbReference type="OrthoDB" id="8223273at2"/>
<dbReference type="Proteomes" id="UP000184096">
    <property type="component" value="Chromosome I"/>
</dbReference>
<evidence type="ECO:0000313" key="1">
    <source>
        <dbReference type="EMBL" id="SHN84768.1"/>
    </source>
</evidence>
<proteinExistence type="predicted"/>
<name>A0A1M7UP85_9BRAD</name>
<evidence type="ECO:0000313" key="2">
    <source>
        <dbReference type="Proteomes" id="UP000184096"/>
    </source>
</evidence>
<dbReference type="RefSeq" id="WP_072823523.1">
    <property type="nucleotide sequence ID" value="NZ_LT670849.1"/>
</dbReference>
<sequence>MSQRSARILIAVISLLVLLTVAASLSIDLGKYQQRLSTQEGQAALQGIGNPSQLESALKQHPSNSLLKLMAQTLRITNDTKAAIDQLAAQIEPARVSKEPNFGSVTRDELDAFRRDLKTAEANARAFLPRYAAIFKAERAQIDSATVSLHVPKEIASQVLDGVTQRQAKALNAISLILAARADYYSAYDKYIAFLSSELGSFKVVAGQFIFPLQRTVERYGAAAQAMTSSAKRVAELEADMKKQEKPLPEEWMQLTGVK</sequence>
<evidence type="ECO:0008006" key="3">
    <source>
        <dbReference type="Google" id="ProtNLM"/>
    </source>
</evidence>
<protein>
    <recommendedName>
        <fullName evidence="3">Methyl-accepting chemotaxis protein</fullName>
    </recommendedName>
</protein>
<dbReference type="EMBL" id="LT670849">
    <property type="protein sequence ID" value="SHN84768.1"/>
    <property type="molecule type" value="Genomic_DNA"/>
</dbReference>
<dbReference type="AlphaFoldDB" id="A0A1M7UP85"/>